<evidence type="ECO:0000256" key="2">
    <source>
        <dbReference type="SAM" id="Phobius"/>
    </source>
</evidence>
<dbReference type="RefSeq" id="WP_148815301.1">
    <property type="nucleotide sequence ID" value="NZ_CP043046.1"/>
</dbReference>
<dbReference type="EMBL" id="CP043046">
    <property type="protein sequence ID" value="QEI06571.1"/>
    <property type="molecule type" value="Genomic_DNA"/>
</dbReference>
<keyword evidence="2" id="KW-0812">Transmembrane</keyword>
<keyword evidence="1" id="KW-0547">Nucleotide-binding</keyword>
<dbReference type="Proteomes" id="UP000325161">
    <property type="component" value="Chromosome"/>
</dbReference>
<accession>A0A5C0B1E2</accession>
<dbReference type="Pfam" id="PF03144">
    <property type="entry name" value="GTP_EFTU_D2"/>
    <property type="match status" value="1"/>
</dbReference>
<feature type="domain" description="Translation elongation factor EFTu-like" evidence="3">
    <location>
        <begin position="37"/>
        <end position="106"/>
    </location>
</feature>
<keyword evidence="2" id="KW-1133">Transmembrane helix</keyword>
<dbReference type="Gene3D" id="2.40.30.10">
    <property type="entry name" value="Translation factors"/>
    <property type="match status" value="1"/>
</dbReference>
<sequence length="218" mass="22890">MKDNNMSMTPGNRHSPDLIDDDLRMTIDDVFHITGRGVVAVGKIESGFLAVGDEIEIRHNGLAVAQTFVVGIEMFRKLVDEAAVGDHVGLLLSDVKIDQLKRGMVVGWPGAASASFNGMPAKPVTVDGVPVTTTFNTTASQFSSVKADETVDRLSNAAASAADHKDFTKGEEFRGLGFTDDSTPGHVGSPAKAIKRTLIALVLVAAAAALAANMMGLI</sequence>
<dbReference type="InterPro" id="IPR050055">
    <property type="entry name" value="EF-Tu_GTPase"/>
</dbReference>
<feature type="transmembrane region" description="Helical" evidence="2">
    <location>
        <begin position="198"/>
        <end position="217"/>
    </location>
</feature>
<dbReference type="AlphaFoldDB" id="A0A5C0B1E2"/>
<gene>
    <name evidence="4" type="ORF">FXN63_12575</name>
</gene>
<keyword evidence="5" id="KW-1185">Reference proteome</keyword>
<reference evidence="4 5" key="1">
    <citation type="submission" date="2019-08" db="EMBL/GenBank/DDBJ databases">
        <title>Amphibian skin-associated Pigmentiphaga: genome sequence and occurrence across geography and hosts.</title>
        <authorList>
            <person name="Bletz M.C."/>
            <person name="Bunk B."/>
            <person name="Sproeer C."/>
            <person name="Biwer P."/>
            <person name="Reiter S."/>
            <person name="Rabemananjara F.C.E."/>
            <person name="Schulz S."/>
            <person name="Overmann J."/>
            <person name="Vences M."/>
        </authorList>
    </citation>
    <scope>NUCLEOTIDE SEQUENCE [LARGE SCALE GENOMIC DNA]</scope>
    <source>
        <strain evidence="4 5">Mada1488</strain>
    </source>
</reference>
<dbReference type="GO" id="GO:0003746">
    <property type="term" value="F:translation elongation factor activity"/>
    <property type="evidence" value="ECO:0007669"/>
    <property type="project" value="TreeGrafter"/>
</dbReference>
<dbReference type="InterPro" id="IPR009000">
    <property type="entry name" value="Transl_B-barrel_sf"/>
</dbReference>
<protein>
    <recommendedName>
        <fullName evidence="3">Translation elongation factor EFTu-like domain-containing protein</fullName>
    </recommendedName>
</protein>
<dbReference type="PANTHER" id="PTHR43721">
    <property type="entry name" value="ELONGATION FACTOR TU-RELATED"/>
    <property type="match status" value="1"/>
</dbReference>
<evidence type="ECO:0000313" key="5">
    <source>
        <dbReference type="Proteomes" id="UP000325161"/>
    </source>
</evidence>
<evidence type="ECO:0000259" key="3">
    <source>
        <dbReference type="Pfam" id="PF03144"/>
    </source>
</evidence>
<dbReference type="SUPFAM" id="SSF50447">
    <property type="entry name" value="Translation proteins"/>
    <property type="match status" value="1"/>
</dbReference>
<dbReference type="InterPro" id="IPR004161">
    <property type="entry name" value="EFTu-like_2"/>
</dbReference>
<dbReference type="KEGG" id="pacr:FXN63_12575"/>
<name>A0A5C0B1E2_9BURK</name>
<dbReference type="GO" id="GO:0005525">
    <property type="term" value="F:GTP binding"/>
    <property type="evidence" value="ECO:0007669"/>
    <property type="project" value="UniProtKB-KW"/>
</dbReference>
<keyword evidence="2" id="KW-0472">Membrane</keyword>
<evidence type="ECO:0000313" key="4">
    <source>
        <dbReference type="EMBL" id="QEI06571.1"/>
    </source>
</evidence>
<keyword evidence="1" id="KW-0342">GTP-binding</keyword>
<proteinExistence type="predicted"/>
<organism evidence="4 5">
    <name type="scientific">Pigmentiphaga aceris</name>
    <dbReference type="NCBI Taxonomy" id="1940612"/>
    <lineage>
        <taxon>Bacteria</taxon>
        <taxon>Pseudomonadati</taxon>
        <taxon>Pseudomonadota</taxon>
        <taxon>Betaproteobacteria</taxon>
        <taxon>Burkholderiales</taxon>
        <taxon>Alcaligenaceae</taxon>
        <taxon>Pigmentiphaga</taxon>
    </lineage>
</organism>
<evidence type="ECO:0000256" key="1">
    <source>
        <dbReference type="ARBA" id="ARBA00023134"/>
    </source>
</evidence>
<dbReference type="PANTHER" id="PTHR43721:SF22">
    <property type="entry name" value="ELONGATION FACTOR TU, MITOCHONDRIAL"/>
    <property type="match status" value="1"/>
</dbReference>
<dbReference type="OrthoDB" id="9803139at2"/>